<evidence type="ECO:0000313" key="3">
    <source>
        <dbReference type="Proteomes" id="UP000886523"/>
    </source>
</evidence>
<organism evidence="2 3">
    <name type="scientific">Hydnum rufescens UP504</name>
    <dbReference type="NCBI Taxonomy" id="1448309"/>
    <lineage>
        <taxon>Eukaryota</taxon>
        <taxon>Fungi</taxon>
        <taxon>Dikarya</taxon>
        <taxon>Basidiomycota</taxon>
        <taxon>Agaricomycotina</taxon>
        <taxon>Agaricomycetes</taxon>
        <taxon>Cantharellales</taxon>
        <taxon>Hydnaceae</taxon>
        <taxon>Hydnum</taxon>
    </lineage>
</organism>
<accession>A0A9P6DZ65</accession>
<feature type="region of interest" description="Disordered" evidence="1">
    <location>
        <begin position="1"/>
        <end position="39"/>
    </location>
</feature>
<comment type="caution">
    <text evidence="2">The sequence shown here is derived from an EMBL/GenBank/DDBJ whole genome shotgun (WGS) entry which is preliminary data.</text>
</comment>
<dbReference type="Proteomes" id="UP000886523">
    <property type="component" value="Unassembled WGS sequence"/>
</dbReference>
<proteinExistence type="predicted"/>
<name>A0A9P6DZ65_9AGAM</name>
<dbReference type="InterPro" id="IPR029063">
    <property type="entry name" value="SAM-dependent_MTases_sf"/>
</dbReference>
<dbReference type="OrthoDB" id="2529286at2759"/>
<gene>
    <name evidence="2" type="ORF">BS47DRAFT_1341056</name>
</gene>
<reference evidence="2" key="1">
    <citation type="journal article" date="2020" name="Nat. Commun.">
        <title>Large-scale genome sequencing of mycorrhizal fungi provides insights into the early evolution of symbiotic traits.</title>
        <authorList>
            <person name="Miyauchi S."/>
            <person name="Kiss E."/>
            <person name="Kuo A."/>
            <person name="Drula E."/>
            <person name="Kohler A."/>
            <person name="Sanchez-Garcia M."/>
            <person name="Morin E."/>
            <person name="Andreopoulos B."/>
            <person name="Barry K.W."/>
            <person name="Bonito G."/>
            <person name="Buee M."/>
            <person name="Carver A."/>
            <person name="Chen C."/>
            <person name="Cichocki N."/>
            <person name="Clum A."/>
            <person name="Culley D."/>
            <person name="Crous P.W."/>
            <person name="Fauchery L."/>
            <person name="Girlanda M."/>
            <person name="Hayes R.D."/>
            <person name="Keri Z."/>
            <person name="LaButti K."/>
            <person name="Lipzen A."/>
            <person name="Lombard V."/>
            <person name="Magnuson J."/>
            <person name="Maillard F."/>
            <person name="Murat C."/>
            <person name="Nolan M."/>
            <person name="Ohm R.A."/>
            <person name="Pangilinan J."/>
            <person name="Pereira M.F."/>
            <person name="Perotto S."/>
            <person name="Peter M."/>
            <person name="Pfister S."/>
            <person name="Riley R."/>
            <person name="Sitrit Y."/>
            <person name="Stielow J.B."/>
            <person name="Szollosi G."/>
            <person name="Zifcakova L."/>
            <person name="Stursova M."/>
            <person name="Spatafora J.W."/>
            <person name="Tedersoo L."/>
            <person name="Vaario L.M."/>
            <person name="Yamada A."/>
            <person name="Yan M."/>
            <person name="Wang P."/>
            <person name="Xu J."/>
            <person name="Bruns T."/>
            <person name="Baldrian P."/>
            <person name="Vilgalys R."/>
            <person name="Dunand C."/>
            <person name="Henrissat B."/>
            <person name="Grigoriev I.V."/>
            <person name="Hibbett D."/>
            <person name="Nagy L.G."/>
            <person name="Martin F.M."/>
        </authorList>
    </citation>
    <scope>NUCLEOTIDE SEQUENCE</scope>
    <source>
        <strain evidence="2">UP504</strain>
    </source>
</reference>
<feature type="compositionally biased region" description="Polar residues" evidence="1">
    <location>
        <begin position="24"/>
        <end position="39"/>
    </location>
</feature>
<dbReference type="AlphaFoldDB" id="A0A9P6DZ65"/>
<sequence>MRKKAPRAHPNPNPPSSHHAGGTRSRSTSQTLPPFGSSPSSNCTVSLDWIALAATPVHSSARARARAAVLPPGSTSVDLILAVNTIYNVSLIPSFISVLDEFARSGPGVGSGSSPVVENKPSDQKPATVVLIVCELRDEDVMQAFLDAWLSPRTWEIWHVGGNRGENADAGSGFLEGPLVA</sequence>
<dbReference type="Gene3D" id="3.40.50.150">
    <property type="entry name" value="Vaccinia Virus protein VP39"/>
    <property type="match status" value="1"/>
</dbReference>
<dbReference type="EMBL" id="MU128940">
    <property type="protein sequence ID" value="KAF9516398.1"/>
    <property type="molecule type" value="Genomic_DNA"/>
</dbReference>
<keyword evidence="3" id="KW-1185">Reference proteome</keyword>
<evidence type="ECO:0000256" key="1">
    <source>
        <dbReference type="SAM" id="MobiDB-lite"/>
    </source>
</evidence>
<evidence type="ECO:0000313" key="2">
    <source>
        <dbReference type="EMBL" id="KAF9516398.1"/>
    </source>
</evidence>
<protein>
    <submittedName>
        <fullName evidence="2">Uncharacterized protein</fullName>
    </submittedName>
</protein>